<dbReference type="Proteomes" id="UP001420932">
    <property type="component" value="Unassembled WGS sequence"/>
</dbReference>
<proteinExistence type="predicted"/>
<dbReference type="EMBL" id="JBBNAF010000009">
    <property type="protein sequence ID" value="KAK9114699.1"/>
    <property type="molecule type" value="Genomic_DNA"/>
</dbReference>
<dbReference type="AlphaFoldDB" id="A0AAP0NQQ6"/>
<feature type="region of interest" description="Disordered" evidence="1">
    <location>
        <begin position="38"/>
        <end position="73"/>
    </location>
</feature>
<sequence>MNYFHNGDDGQEEVEPDLEQKYFGSPYIREEELMDLEVSHQEEVEPPEEQDSGTIQHEEVEADEGNDFFESDYDLEDDDDYLEVVDEQLHSKKRGRPKVIAPPRSSALAIVEVHDQDSDYAAFMKSR</sequence>
<evidence type="ECO:0000256" key="1">
    <source>
        <dbReference type="SAM" id="MobiDB-lite"/>
    </source>
</evidence>
<evidence type="ECO:0000313" key="2">
    <source>
        <dbReference type="EMBL" id="KAK9114699.1"/>
    </source>
</evidence>
<protein>
    <submittedName>
        <fullName evidence="2">Uncharacterized protein</fullName>
    </submittedName>
</protein>
<reference evidence="2 3" key="1">
    <citation type="submission" date="2024-01" db="EMBL/GenBank/DDBJ databases">
        <title>Genome assemblies of Stephania.</title>
        <authorList>
            <person name="Yang L."/>
        </authorList>
    </citation>
    <scope>NUCLEOTIDE SEQUENCE [LARGE SCALE GENOMIC DNA]</scope>
    <source>
        <strain evidence="2">YNDBR</strain>
        <tissue evidence="2">Leaf</tissue>
    </source>
</reference>
<comment type="caution">
    <text evidence="2">The sequence shown here is derived from an EMBL/GenBank/DDBJ whole genome shotgun (WGS) entry which is preliminary data.</text>
</comment>
<organism evidence="2 3">
    <name type="scientific">Stephania yunnanensis</name>
    <dbReference type="NCBI Taxonomy" id="152371"/>
    <lineage>
        <taxon>Eukaryota</taxon>
        <taxon>Viridiplantae</taxon>
        <taxon>Streptophyta</taxon>
        <taxon>Embryophyta</taxon>
        <taxon>Tracheophyta</taxon>
        <taxon>Spermatophyta</taxon>
        <taxon>Magnoliopsida</taxon>
        <taxon>Ranunculales</taxon>
        <taxon>Menispermaceae</taxon>
        <taxon>Menispermoideae</taxon>
        <taxon>Cissampelideae</taxon>
        <taxon>Stephania</taxon>
    </lineage>
</organism>
<gene>
    <name evidence="2" type="ORF">Syun_021496</name>
</gene>
<feature type="compositionally biased region" description="Acidic residues" evidence="1">
    <location>
        <begin position="60"/>
        <end position="73"/>
    </location>
</feature>
<accession>A0AAP0NQQ6</accession>
<evidence type="ECO:0000313" key="3">
    <source>
        <dbReference type="Proteomes" id="UP001420932"/>
    </source>
</evidence>
<keyword evidence="3" id="KW-1185">Reference proteome</keyword>
<name>A0AAP0NQQ6_9MAGN</name>